<keyword evidence="6" id="KW-0413">Isomerase</keyword>
<evidence type="ECO:0000313" key="14">
    <source>
        <dbReference type="EMBL" id="KAF7348154.1"/>
    </source>
</evidence>
<evidence type="ECO:0000256" key="4">
    <source>
        <dbReference type="ARBA" id="ARBA00023117"/>
    </source>
</evidence>
<dbReference type="SMART" id="SM00487">
    <property type="entry name" value="DEXDc"/>
    <property type="match status" value="1"/>
</dbReference>
<dbReference type="GO" id="GO:0003677">
    <property type="term" value="F:DNA binding"/>
    <property type="evidence" value="ECO:0007669"/>
    <property type="project" value="UniProtKB-KW"/>
</dbReference>
<comment type="caution">
    <text evidence="14">The sequence shown here is derived from an EMBL/GenBank/DDBJ whole genome shotgun (WGS) entry which is preliminary data.</text>
</comment>
<dbReference type="Gene3D" id="1.20.920.10">
    <property type="entry name" value="Bromodomain-like"/>
    <property type="match status" value="1"/>
</dbReference>
<dbReference type="Pfam" id="PF00270">
    <property type="entry name" value="DEAD"/>
    <property type="match status" value="1"/>
</dbReference>
<gene>
    <name evidence="14" type="ORF">MSAN_01768300</name>
</gene>
<dbReference type="GO" id="GO:0005737">
    <property type="term" value="C:cytoplasm"/>
    <property type="evidence" value="ECO:0007669"/>
    <property type="project" value="TreeGrafter"/>
</dbReference>
<feature type="domain" description="Helicase ATP-binding" evidence="12">
    <location>
        <begin position="38"/>
        <end position="221"/>
    </location>
</feature>
<dbReference type="Proteomes" id="UP000623467">
    <property type="component" value="Unassembled WGS sequence"/>
</dbReference>
<dbReference type="GO" id="GO:0005524">
    <property type="term" value="F:ATP binding"/>
    <property type="evidence" value="ECO:0007669"/>
    <property type="project" value="UniProtKB-KW"/>
</dbReference>
<dbReference type="PANTHER" id="PTHR13710">
    <property type="entry name" value="DNA HELICASE RECQ FAMILY MEMBER"/>
    <property type="match status" value="1"/>
</dbReference>
<dbReference type="GO" id="GO:0009378">
    <property type="term" value="F:four-way junction helicase activity"/>
    <property type="evidence" value="ECO:0007669"/>
    <property type="project" value="TreeGrafter"/>
</dbReference>
<evidence type="ECO:0000256" key="8">
    <source>
        <dbReference type="ARBA" id="ARBA00034808"/>
    </source>
</evidence>
<dbReference type="InterPro" id="IPR001650">
    <property type="entry name" value="Helicase_C-like"/>
</dbReference>
<evidence type="ECO:0000256" key="9">
    <source>
        <dbReference type="PROSITE-ProRule" id="PRU00035"/>
    </source>
</evidence>
<dbReference type="OrthoDB" id="10261556at2759"/>
<evidence type="ECO:0000256" key="7">
    <source>
        <dbReference type="ARBA" id="ARBA00034617"/>
    </source>
</evidence>
<dbReference type="InterPro" id="IPR036427">
    <property type="entry name" value="Bromodomain-like_sf"/>
</dbReference>
<dbReference type="GO" id="GO:0006325">
    <property type="term" value="P:chromatin organization"/>
    <property type="evidence" value="ECO:0007669"/>
    <property type="project" value="UniProtKB-ARBA"/>
</dbReference>
<sequence>MPFKPLVELDPIKLENASRNLCAIFGVPSLHSYQVETGQNTLKGISTFLDIPTGGGKTYAFWYPLFYYWAPGNTDEDCQKIILVVGPLTALLESQAADLTERGVPAIAISSTSEDPDKLLGSVAENKYRVAFISPEMAVSPKFHGTVLSSDLFADNLISLVIDESHCISDWGNDDFRPEYSNLHILLGRIPSGVPVVAASATMPEDVIADIRKKLRLPAHCPHIAVSNEKKNIALSVRIIQHPLLDTLADLITLFPHDATGPEDFVQTLIYAGERVTTEKIQDFLRSNSPDTIPEEVFEFYHRHIDEARKKFIQEGIMNGTLRGIAATDALGMGINFMRVLRVILWLCPRSFLSLVQKIGRCARAAELLGEAILYITNAAYMQYKIELDILKGDLSDNNEEDDGASEQQDPAVEGERMDRDAAVENDETEQEKAPRPKGKKALTVLQARDRRYLLEYIVTTGCRRIPWNKFFGNNSKLSLPHPAPPGARCCDNCTPELFPVETVRLAEVGQAKSGRRKKNETNEEVAAAVSETLLALRDMIVERKFPGQHIITGKILMSDLVVDALANRARAITSLDALKQAVNWVWASELGAEVVEAIQVRLLDFPDLERLAREERAREKALAALEALAEKDLRRKLTAVFDSCYEAVLSETITRRNKIVKRCQVFLSLPRKNVYPDYYRIIENPISMPHIRDFSHSKLIRSTTEYAALWRRMFDNAKCYNRDDSTIYEDAVFLQSVVDNKLQELSVLHNIPPPSQ</sequence>
<evidence type="ECO:0000256" key="5">
    <source>
        <dbReference type="ARBA" id="ARBA00023125"/>
    </source>
</evidence>
<comment type="similarity">
    <text evidence="1">Belongs to the helicase family. RecQ subfamily.</text>
</comment>
<comment type="catalytic activity">
    <reaction evidence="7">
        <text>Couples ATP hydrolysis with the unwinding of duplex DNA by translocating in the 3'-5' direction.</text>
        <dbReference type="EC" id="5.6.2.4"/>
    </reaction>
</comment>
<reference evidence="14" key="1">
    <citation type="submission" date="2020-05" db="EMBL/GenBank/DDBJ databases">
        <title>Mycena genomes resolve the evolution of fungal bioluminescence.</title>
        <authorList>
            <person name="Tsai I.J."/>
        </authorList>
    </citation>
    <scope>NUCLEOTIDE SEQUENCE</scope>
    <source>
        <strain evidence="14">160909Yilan</strain>
    </source>
</reference>
<dbReference type="InterPro" id="IPR014001">
    <property type="entry name" value="Helicase_ATP-bd"/>
</dbReference>
<dbReference type="InterPro" id="IPR001487">
    <property type="entry name" value="Bromodomain"/>
</dbReference>
<evidence type="ECO:0000259" key="11">
    <source>
        <dbReference type="PROSITE" id="PS50014"/>
    </source>
</evidence>
<keyword evidence="3" id="KW-0067">ATP-binding</keyword>
<dbReference type="AlphaFoldDB" id="A0A8H6XXF4"/>
<evidence type="ECO:0000256" key="10">
    <source>
        <dbReference type="SAM" id="MobiDB-lite"/>
    </source>
</evidence>
<dbReference type="GO" id="GO:0016787">
    <property type="term" value="F:hydrolase activity"/>
    <property type="evidence" value="ECO:0007669"/>
    <property type="project" value="UniProtKB-KW"/>
</dbReference>
<evidence type="ECO:0000256" key="3">
    <source>
        <dbReference type="ARBA" id="ARBA00022840"/>
    </source>
</evidence>
<name>A0A8H6XXF4_9AGAR</name>
<dbReference type="GO" id="GO:0043138">
    <property type="term" value="F:3'-5' DNA helicase activity"/>
    <property type="evidence" value="ECO:0007669"/>
    <property type="project" value="UniProtKB-EC"/>
</dbReference>
<dbReference type="InterPro" id="IPR011545">
    <property type="entry name" value="DEAD/DEAH_box_helicase_dom"/>
</dbReference>
<dbReference type="EMBL" id="JACAZH010000017">
    <property type="protein sequence ID" value="KAF7348154.1"/>
    <property type="molecule type" value="Genomic_DNA"/>
</dbReference>
<dbReference type="SMART" id="SM00297">
    <property type="entry name" value="BROMO"/>
    <property type="match status" value="1"/>
</dbReference>
<keyword evidence="15" id="KW-1185">Reference proteome</keyword>
<dbReference type="GO" id="GO:0005694">
    <property type="term" value="C:chromosome"/>
    <property type="evidence" value="ECO:0007669"/>
    <property type="project" value="TreeGrafter"/>
</dbReference>
<evidence type="ECO:0000256" key="1">
    <source>
        <dbReference type="ARBA" id="ARBA00005446"/>
    </source>
</evidence>
<evidence type="ECO:0000256" key="2">
    <source>
        <dbReference type="ARBA" id="ARBA00022741"/>
    </source>
</evidence>
<organism evidence="14 15">
    <name type="scientific">Mycena sanguinolenta</name>
    <dbReference type="NCBI Taxonomy" id="230812"/>
    <lineage>
        <taxon>Eukaryota</taxon>
        <taxon>Fungi</taxon>
        <taxon>Dikarya</taxon>
        <taxon>Basidiomycota</taxon>
        <taxon>Agaricomycotina</taxon>
        <taxon>Agaricomycetes</taxon>
        <taxon>Agaricomycetidae</taxon>
        <taxon>Agaricales</taxon>
        <taxon>Marasmiineae</taxon>
        <taxon>Mycenaceae</taxon>
        <taxon>Mycena</taxon>
    </lineage>
</organism>
<dbReference type="GO" id="GO:0000724">
    <property type="term" value="P:double-strand break repair via homologous recombination"/>
    <property type="evidence" value="ECO:0007669"/>
    <property type="project" value="TreeGrafter"/>
</dbReference>
<protein>
    <recommendedName>
        <fullName evidence="8">DNA 3'-5' helicase</fullName>
        <ecNumber evidence="8">5.6.2.4</ecNumber>
    </recommendedName>
</protein>
<evidence type="ECO:0000259" key="13">
    <source>
        <dbReference type="PROSITE" id="PS51194"/>
    </source>
</evidence>
<proteinExistence type="inferred from homology"/>
<dbReference type="Pfam" id="PF00271">
    <property type="entry name" value="Helicase_C"/>
    <property type="match status" value="1"/>
</dbReference>
<evidence type="ECO:0000313" key="15">
    <source>
        <dbReference type="Proteomes" id="UP000623467"/>
    </source>
</evidence>
<keyword evidence="14" id="KW-0378">Hydrolase</keyword>
<dbReference type="Pfam" id="PF00439">
    <property type="entry name" value="Bromodomain"/>
    <property type="match status" value="1"/>
</dbReference>
<keyword evidence="2" id="KW-0547">Nucleotide-binding</keyword>
<dbReference type="SUPFAM" id="SSF52540">
    <property type="entry name" value="P-loop containing nucleoside triphosphate hydrolases"/>
    <property type="match status" value="1"/>
</dbReference>
<accession>A0A8H6XXF4</accession>
<dbReference type="PROSITE" id="PS51194">
    <property type="entry name" value="HELICASE_CTER"/>
    <property type="match status" value="1"/>
</dbReference>
<dbReference type="EC" id="5.6.2.4" evidence="8"/>
<dbReference type="PROSITE" id="PS51192">
    <property type="entry name" value="HELICASE_ATP_BIND_1"/>
    <property type="match status" value="1"/>
</dbReference>
<feature type="region of interest" description="Disordered" evidence="10">
    <location>
        <begin position="397"/>
        <end position="417"/>
    </location>
</feature>
<keyword evidence="4 9" id="KW-0103">Bromodomain</keyword>
<dbReference type="SUPFAM" id="SSF47370">
    <property type="entry name" value="Bromodomain"/>
    <property type="match status" value="1"/>
</dbReference>
<dbReference type="PANTHER" id="PTHR13710:SF105">
    <property type="entry name" value="ATP-DEPENDENT DNA HELICASE Q1"/>
    <property type="match status" value="1"/>
</dbReference>
<feature type="domain" description="Bromo" evidence="11">
    <location>
        <begin position="659"/>
        <end position="729"/>
    </location>
</feature>
<evidence type="ECO:0000259" key="12">
    <source>
        <dbReference type="PROSITE" id="PS51192"/>
    </source>
</evidence>
<dbReference type="PROSITE" id="PS50014">
    <property type="entry name" value="BROMODOMAIN_2"/>
    <property type="match status" value="1"/>
</dbReference>
<dbReference type="InterPro" id="IPR027417">
    <property type="entry name" value="P-loop_NTPase"/>
</dbReference>
<keyword evidence="5" id="KW-0238">DNA-binding</keyword>
<feature type="domain" description="Helicase C-terminal" evidence="13">
    <location>
        <begin position="247"/>
        <end position="406"/>
    </location>
</feature>
<evidence type="ECO:0000256" key="6">
    <source>
        <dbReference type="ARBA" id="ARBA00023235"/>
    </source>
</evidence>
<dbReference type="SMART" id="SM00490">
    <property type="entry name" value="HELICc"/>
    <property type="match status" value="1"/>
</dbReference>
<dbReference type="Gene3D" id="3.40.50.300">
    <property type="entry name" value="P-loop containing nucleotide triphosphate hydrolases"/>
    <property type="match status" value="2"/>
</dbReference>